<protein>
    <submittedName>
        <fullName evidence="8">L,D-transpeptidase catalytic domain</fullName>
    </submittedName>
</protein>
<sequence>MRASVRAGLAGALAVVATVAVVGVSAAEELAPYVPPTPASGAVVAGTPCTESARACVDISEGRAWLLDGGEIVRGPVGIMSGDAETPTPRGTFAVQWKAERYTSREFGVEMPYSVFFAEGGIAFHEGTRETPSAGCVKLSHEDAKTFFEFLQVGDQVQVH</sequence>
<dbReference type="Proteomes" id="UP000184363">
    <property type="component" value="Unassembled WGS sequence"/>
</dbReference>
<dbReference type="InterPro" id="IPR038063">
    <property type="entry name" value="Transpep_catalytic_dom"/>
</dbReference>
<evidence type="ECO:0000256" key="3">
    <source>
        <dbReference type="ARBA" id="ARBA00022960"/>
    </source>
</evidence>
<dbReference type="PROSITE" id="PS52029">
    <property type="entry name" value="LD_TPASE"/>
    <property type="match status" value="1"/>
</dbReference>
<dbReference type="GO" id="GO:0008360">
    <property type="term" value="P:regulation of cell shape"/>
    <property type="evidence" value="ECO:0007669"/>
    <property type="project" value="UniProtKB-UniRule"/>
</dbReference>
<keyword evidence="3 6" id="KW-0133">Cell shape</keyword>
<feature type="active site" description="Nucleophile" evidence="6">
    <location>
        <position position="136"/>
    </location>
</feature>
<feature type="active site" description="Proton donor/acceptor" evidence="6">
    <location>
        <position position="125"/>
    </location>
</feature>
<dbReference type="InterPro" id="IPR005490">
    <property type="entry name" value="LD_TPept_cat_dom"/>
</dbReference>
<dbReference type="PANTHER" id="PTHR30582">
    <property type="entry name" value="L,D-TRANSPEPTIDASE"/>
    <property type="match status" value="1"/>
</dbReference>
<evidence type="ECO:0000256" key="4">
    <source>
        <dbReference type="ARBA" id="ARBA00022984"/>
    </source>
</evidence>
<comment type="pathway">
    <text evidence="1 6">Cell wall biogenesis; peptidoglycan biosynthesis.</text>
</comment>
<feature type="domain" description="L,D-TPase catalytic" evidence="7">
    <location>
        <begin position="53"/>
        <end position="160"/>
    </location>
</feature>
<dbReference type="RefSeq" id="WP_234996867.1">
    <property type="nucleotide sequence ID" value="NZ_FRAP01000001.1"/>
</dbReference>
<name>A0A1M6NFE7_PSETH</name>
<evidence type="ECO:0000256" key="6">
    <source>
        <dbReference type="PROSITE-ProRule" id="PRU01373"/>
    </source>
</evidence>
<keyword evidence="4 6" id="KW-0573">Peptidoglycan synthesis</keyword>
<accession>A0A1M6NFE7</accession>
<dbReference type="GO" id="GO:0071555">
    <property type="term" value="P:cell wall organization"/>
    <property type="evidence" value="ECO:0007669"/>
    <property type="project" value="UniProtKB-UniRule"/>
</dbReference>
<reference evidence="8 9" key="1">
    <citation type="submission" date="2016-11" db="EMBL/GenBank/DDBJ databases">
        <authorList>
            <person name="Jaros S."/>
            <person name="Januszkiewicz K."/>
            <person name="Wedrychowicz H."/>
        </authorList>
    </citation>
    <scope>NUCLEOTIDE SEQUENCE [LARGE SCALE GENOMIC DNA]</scope>
    <source>
        <strain evidence="8 9">DSM 43832</strain>
    </source>
</reference>
<evidence type="ECO:0000256" key="5">
    <source>
        <dbReference type="ARBA" id="ARBA00023316"/>
    </source>
</evidence>
<keyword evidence="5 6" id="KW-0961">Cell wall biogenesis/degradation</keyword>
<dbReference type="Pfam" id="PF03734">
    <property type="entry name" value="YkuD"/>
    <property type="match status" value="1"/>
</dbReference>
<evidence type="ECO:0000256" key="2">
    <source>
        <dbReference type="ARBA" id="ARBA00022679"/>
    </source>
</evidence>
<dbReference type="UniPathway" id="UPA00219"/>
<dbReference type="Gene3D" id="2.40.440.10">
    <property type="entry name" value="L,D-transpeptidase catalytic domain-like"/>
    <property type="match status" value="1"/>
</dbReference>
<dbReference type="EMBL" id="FRAP01000001">
    <property type="protein sequence ID" value="SHJ94316.1"/>
    <property type="molecule type" value="Genomic_DNA"/>
</dbReference>
<evidence type="ECO:0000256" key="1">
    <source>
        <dbReference type="ARBA" id="ARBA00004752"/>
    </source>
</evidence>
<gene>
    <name evidence="8" type="ORF">SAMN05443637_101219</name>
</gene>
<dbReference type="SUPFAM" id="SSF141523">
    <property type="entry name" value="L,D-transpeptidase catalytic domain-like"/>
    <property type="match status" value="1"/>
</dbReference>
<evidence type="ECO:0000313" key="8">
    <source>
        <dbReference type="EMBL" id="SHJ94316.1"/>
    </source>
</evidence>
<dbReference type="GO" id="GO:0071972">
    <property type="term" value="F:peptidoglycan L,D-transpeptidase activity"/>
    <property type="evidence" value="ECO:0007669"/>
    <property type="project" value="TreeGrafter"/>
</dbReference>
<evidence type="ECO:0000313" key="9">
    <source>
        <dbReference type="Proteomes" id="UP000184363"/>
    </source>
</evidence>
<dbReference type="STRING" id="1848.SAMN05443637_101219"/>
<keyword evidence="9" id="KW-1185">Reference proteome</keyword>
<keyword evidence="2" id="KW-0808">Transferase</keyword>
<dbReference type="CDD" id="cd16913">
    <property type="entry name" value="YkuD_like"/>
    <property type="match status" value="1"/>
</dbReference>
<organism evidence="8 9">
    <name type="scientific">Pseudonocardia thermophila</name>
    <dbReference type="NCBI Taxonomy" id="1848"/>
    <lineage>
        <taxon>Bacteria</taxon>
        <taxon>Bacillati</taxon>
        <taxon>Actinomycetota</taxon>
        <taxon>Actinomycetes</taxon>
        <taxon>Pseudonocardiales</taxon>
        <taxon>Pseudonocardiaceae</taxon>
        <taxon>Pseudonocardia</taxon>
    </lineage>
</organism>
<dbReference type="GO" id="GO:0018104">
    <property type="term" value="P:peptidoglycan-protein cross-linking"/>
    <property type="evidence" value="ECO:0007669"/>
    <property type="project" value="TreeGrafter"/>
</dbReference>
<dbReference type="PANTHER" id="PTHR30582:SF33">
    <property type="entry name" value="EXPORTED PROTEIN"/>
    <property type="match status" value="1"/>
</dbReference>
<dbReference type="InterPro" id="IPR050979">
    <property type="entry name" value="LD-transpeptidase"/>
</dbReference>
<dbReference type="GO" id="GO:0005576">
    <property type="term" value="C:extracellular region"/>
    <property type="evidence" value="ECO:0007669"/>
    <property type="project" value="TreeGrafter"/>
</dbReference>
<proteinExistence type="predicted"/>
<dbReference type="AlphaFoldDB" id="A0A1M6NFE7"/>
<dbReference type="GO" id="GO:0016740">
    <property type="term" value="F:transferase activity"/>
    <property type="evidence" value="ECO:0007669"/>
    <property type="project" value="UniProtKB-KW"/>
</dbReference>
<evidence type="ECO:0000259" key="7">
    <source>
        <dbReference type="PROSITE" id="PS52029"/>
    </source>
</evidence>